<gene>
    <name evidence="1" type="ORF">FPZ08_09255</name>
</gene>
<dbReference type="EMBL" id="CP042304">
    <property type="protein sequence ID" value="QDZ10920.1"/>
    <property type="molecule type" value="Genomic_DNA"/>
</dbReference>
<sequence>MRSFADAWNLMSALYNDLSEGEDHSDFFSDPPLLAHYTTTFVLEQIAKYNQIWFGNPLLMNDIEEVRFGINEGLRTFLASQIIRDSFASPADAEHFERQLNAAYQNFDSNHAFDTYILCLCEHSRTDEDGLLSMWRGYGDSGKGVAVVFDPRGVLETPTSPLIIAKVRYASTDDRYGWFDKIAGEFAGIIAQQRIEGSDEVAGSAWGLFARLRQFALFTKHHGFSEEREWRLAYLPERDPDGGLKQFLGYHNGARGIEPKLKLPVAPNAAFGGQDISLERLVHSIILGPSASSAIAVRSAQRMLELLNRPILAQRVQGSTIPYRNY</sequence>
<dbReference type="AlphaFoldDB" id="A0A5B8LUB0"/>
<accession>A0A5B8LUB0</accession>
<name>A0A5B8LUB0_9HYPH</name>
<protein>
    <submittedName>
        <fullName evidence="1">DUF2971 domain-containing protein</fullName>
    </submittedName>
</protein>
<keyword evidence="2" id="KW-1185">Reference proteome</keyword>
<dbReference type="Pfam" id="PF11185">
    <property type="entry name" value="DUF2971"/>
    <property type="match status" value="1"/>
</dbReference>
<evidence type="ECO:0000313" key="1">
    <source>
        <dbReference type="EMBL" id="QDZ10920.1"/>
    </source>
</evidence>
<dbReference type="RefSeq" id="WP_146289704.1">
    <property type="nucleotide sequence ID" value="NZ_CP042304.1"/>
</dbReference>
<dbReference type="Proteomes" id="UP000315364">
    <property type="component" value="Chromosome"/>
</dbReference>
<evidence type="ECO:0000313" key="2">
    <source>
        <dbReference type="Proteomes" id="UP000315364"/>
    </source>
</evidence>
<dbReference type="OrthoDB" id="9795560at2"/>
<dbReference type="KEGG" id="dea:FPZ08_09255"/>
<proteinExistence type="predicted"/>
<dbReference type="InterPro" id="IPR021352">
    <property type="entry name" value="DUF2971"/>
</dbReference>
<organism evidence="1 2">
    <name type="scientific">Devosia ginsengisoli</name>
    <dbReference type="NCBI Taxonomy" id="400770"/>
    <lineage>
        <taxon>Bacteria</taxon>
        <taxon>Pseudomonadati</taxon>
        <taxon>Pseudomonadota</taxon>
        <taxon>Alphaproteobacteria</taxon>
        <taxon>Hyphomicrobiales</taxon>
        <taxon>Devosiaceae</taxon>
        <taxon>Devosia</taxon>
    </lineage>
</organism>
<reference evidence="1 2" key="1">
    <citation type="submission" date="2019-07" db="EMBL/GenBank/DDBJ databases">
        <title>Full genome sequence of Devosia sp. Gsoil 520.</title>
        <authorList>
            <person name="Im W.-T."/>
        </authorList>
    </citation>
    <scope>NUCLEOTIDE SEQUENCE [LARGE SCALE GENOMIC DNA]</scope>
    <source>
        <strain evidence="1 2">Gsoil 520</strain>
    </source>
</reference>